<evidence type="ECO:0000313" key="3">
    <source>
        <dbReference type="Proteomes" id="UP000551709"/>
    </source>
</evidence>
<accession>A0A8T5VJL4</accession>
<dbReference type="RefSeq" id="WP_166106109.1">
    <property type="nucleotide sequence ID" value="NZ_CP096255.1"/>
</dbReference>
<dbReference type="InterPro" id="IPR058637">
    <property type="entry name" value="YknX-like_C"/>
</dbReference>
<reference evidence="2" key="1">
    <citation type="journal article" date="2017" name="Syst. Appl. Microbiol.">
        <title>Soybeans inoculated with root zone soils of Canadian native legumes harbour diverse and novel Bradyrhizobium spp. that possess agricultural potential.</title>
        <authorList>
            <person name="Bromfield E.S.P."/>
            <person name="Cloutier S."/>
            <person name="Tambong J.T."/>
            <person name="Tran Thi T.V."/>
        </authorList>
    </citation>
    <scope>NUCLEOTIDE SEQUENCE</scope>
    <source>
        <strain evidence="2">1S5</strain>
    </source>
</reference>
<dbReference type="Gene3D" id="2.40.420.20">
    <property type="match status" value="1"/>
</dbReference>
<reference evidence="2" key="2">
    <citation type="submission" date="2022-04" db="EMBL/GenBank/DDBJ databases">
        <authorList>
            <person name="Bromfield E.S.P."/>
            <person name="Cloutier S."/>
        </authorList>
    </citation>
    <scope>NUCLEOTIDE SEQUENCE</scope>
    <source>
        <strain evidence="2">1S5</strain>
    </source>
</reference>
<organism evidence="2 3">
    <name type="scientific">Bradyrhizobium barranii subsp. apii</name>
    <dbReference type="NCBI Taxonomy" id="2819348"/>
    <lineage>
        <taxon>Bacteria</taxon>
        <taxon>Pseudomonadati</taxon>
        <taxon>Pseudomonadota</taxon>
        <taxon>Alphaproteobacteria</taxon>
        <taxon>Hyphomicrobiales</taxon>
        <taxon>Nitrobacteraceae</taxon>
        <taxon>Bradyrhizobium</taxon>
        <taxon>Bradyrhizobium barranii</taxon>
    </lineage>
</organism>
<dbReference type="GO" id="GO:0015562">
    <property type="term" value="F:efflux transmembrane transporter activity"/>
    <property type="evidence" value="ECO:0007669"/>
    <property type="project" value="TreeGrafter"/>
</dbReference>
<evidence type="ECO:0000313" key="2">
    <source>
        <dbReference type="EMBL" id="UPT91668.1"/>
    </source>
</evidence>
<feature type="domain" description="YknX-like C-terminal permuted SH3-like" evidence="1">
    <location>
        <begin position="331"/>
        <end position="395"/>
    </location>
</feature>
<dbReference type="GO" id="GO:1990281">
    <property type="term" value="C:efflux pump complex"/>
    <property type="evidence" value="ECO:0007669"/>
    <property type="project" value="TreeGrafter"/>
</dbReference>
<sequence length="399" mass="43070">MRITGRHLGIAAGLLAGAGIVAWLLIPAPVAVETAAVTKGKFVASVDEDGKTRVRERYVVASPLAGRLSRIRSKVGDQVQVDDAVATITPSPAPLMDLRTRRELEESLGTAEANLERAKAVVERARAQNDQANTDLARTRTLAQQGAATAQALERAELAARLADRDLRAAEFQDHAAEHEISQLRALLARYGNDSSGQPESWGVTAPVAGVVLKVAQESETIVQPGTPLLDIGDGRDLEIVVDVLSTDAVEIRPGADVTIDHWGGEGKLKGRVRRVEPAAFTKISTLGVEEQRVNVLVDILSPPEQWARLGDAYQVDVQITVFARDETNIIPAGALFRREESWNVYAVKDGRAELRQIELLRRSGRLAAITSGLAPGEQVIIYPSDRVAPGIRVAQRSR</sequence>
<dbReference type="Gene3D" id="2.40.50.100">
    <property type="match status" value="1"/>
</dbReference>
<evidence type="ECO:0000259" key="1">
    <source>
        <dbReference type="Pfam" id="PF25989"/>
    </source>
</evidence>
<dbReference type="PANTHER" id="PTHR30469">
    <property type="entry name" value="MULTIDRUG RESISTANCE PROTEIN MDTA"/>
    <property type="match status" value="1"/>
</dbReference>
<dbReference type="EMBL" id="CP096255">
    <property type="protein sequence ID" value="UPT91668.1"/>
    <property type="molecule type" value="Genomic_DNA"/>
</dbReference>
<protein>
    <submittedName>
        <fullName evidence="2">HlyD family efflux transporter periplasmic adaptor subunit</fullName>
    </submittedName>
</protein>
<dbReference type="Gene3D" id="1.10.287.470">
    <property type="entry name" value="Helix hairpin bin"/>
    <property type="match status" value="1"/>
</dbReference>
<name>A0A8T5VJL4_9BRAD</name>
<dbReference type="AlphaFoldDB" id="A0A8T5VJL4"/>
<gene>
    <name evidence="2" type="ORF">HAP41_0000009670</name>
</gene>
<dbReference type="Gene3D" id="2.40.30.170">
    <property type="match status" value="1"/>
</dbReference>
<dbReference type="PANTHER" id="PTHR30469:SF15">
    <property type="entry name" value="HLYD FAMILY OF SECRETION PROTEINS"/>
    <property type="match status" value="1"/>
</dbReference>
<dbReference type="Pfam" id="PF25989">
    <property type="entry name" value="YknX_C"/>
    <property type="match status" value="1"/>
</dbReference>
<proteinExistence type="predicted"/>
<dbReference type="Proteomes" id="UP000551709">
    <property type="component" value="Chromosome"/>
</dbReference>